<comment type="caution">
    <text evidence="2">The sequence shown here is derived from an EMBL/GenBank/DDBJ whole genome shotgun (WGS) entry which is preliminary data.</text>
</comment>
<gene>
    <name evidence="2" type="ORF">H0235_000916</name>
</gene>
<evidence type="ECO:0000313" key="3">
    <source>
        <dbReference type="Proteomes" id="UP000600918"/>
    </source>
</evidence>
<organism evidence="2 3">
    <name type="scientific">Vespula pensylvanica</name>
    <name type="common">Western yellow jacket</name>
    <name type="synonym">Wasp</name>
    <dbReference type="NCBI Taxonomy" id="30213"/>
    <lineage>
        <taxon>Eukaryota</taxon>
        <taxon>Metazoa</taxon>
        <taxon>Ecdysozoa</taxon>
        <taxon>Arthropoda</taxon>
        <taxon>Hexapoda</taxon>
        <taxon>Insecta</taxon>
        <taxon>Pterygota</taxon>
        <taxon>Neoptera</taxon>
        <taxon>Endopterygota</taxon>
        <taxon>Hymenoptera</taxon>
        <taxon>Apocrita</taxon>
        <taxon>Aculeata</taxon>
        <taxon>Vespoidea</taxon>
        <taxon>Vespidae</taxon>
        <taxon>Vespinae</taxon>
        <taxon>Vespula</taxon>
    </lineage>
</organism>
<dbReference type="EMBL" id="JACSDY010000001">
    <property type="protein sequence ID" value="KAF7438525.1"/>
    <property type="molecule type" value="Genomic_DNA"/>
</dbReference>
<reference evidence="2" key="1">
    <citation type="journal article" date="2020" name="G3 (Bethesda)">
        <title>High-Quality Assemblies for Three Invasive Social Wasps from the &lt;i&gt;Vespula&lt;/i&gt; Genus.</title>
        <authorList>
            <person name="Harrop T.W.R."/>
            <person name="Guhlin J."/>
            <person name="McLaughlin G.M."/>
            <person name="Permina E."/>
            <person name="Stockwell P."/>
            <person name="Gilligan J."/>
            <person name="Le Lec M.F."/>
            <person name="Gruber M.A.M."/>
            <person name="Quinn O."/>
            <person name="Lovegrove M."/>
            <person name="Duncan E.J."/>
            <person name="Remnant E.J."/>
            <person name="Van Eeckhoven J."/>
            <person name="Graham B."/>
            <person name="Knapp R.A."/>
            <person name="Langford K.W."/>
            <person name="Kronenberg Z."/>
            <person name="Press M.O."/>
            <person name="Eacker S.M."/>
            <person name="Wilson-Rankin E.E."/>
            <person name="Purcell J."/>
            <person name="Lester P.J."/>
            <person name="Dearden P.K."/>
        </authorList>
    </citation>
    <scope>NUCLEOTIDE SEQUENCE</scope>
    <source>
        <strain evidence="2">Volc-1</strain>
    </source>
</reference>
<feature type="region of interest" description="Disordered" evidence="1">
    <location>
        <begin position="53"/>
        <end position="84"/>
    </location>
</feature>
<keyword evidence="3" id="KW-1185">Reference proteome</keyword>
<dbReference type="Proteomes" id="UP000600918">
    <property type="component" value="Unassembled WGS sequence"/>
</dbReference>
<evidence type="ECO:0000256" key="1">
    <source>
        <dbReference type="SAM" id="MobiDB-lite"/>
    </source>
</evidence>
<protein>
    <submittedName>
        <fullName evidence="2">Uncharacterized protein</fullName>
    </submittedName>
</protein>
<proteinExistence type="predicted"/>
<sequence length="84" mass="9251">MRRLTSGWFAGDHPEGSPFISNSSQLYRHAVIANPIRPVRRIDAGHPLETSYTAISPFAGRQRRAKEGSRMNGKAFPSRETAGA</sequence>
<name>A0A834PFF0_VESPE</name>
<dbReference type="AlphaFoldDB" id="A0A834PFF0"/>
<evidence type="ECO:0000313" key="2">
    <source>
        <dbReference type="EMBL" id="KAF7438525.1"/>
    </source>
</evidence>
<accession>A0A834PFF0</accession>